<accession>A0A0K0DH35</accession>
<dbReference type="Proteomes" id="UP000035642">
    <property type="component" value="Unassembled WGS sequence"/>
</dbReference>
<reference evidence="3" key="2">
    <citation type="submission" date="2017-02" db="UniProtKB">
        <authorList>
            <consortium name="WormBaseParasite"/>
        </authorList>
    </citation>
    <scope>IDENTIFICATION</scope>
</reference>
<protein>
    <submittedName>
        <fullName evidence="3">Uncharacterized protein</fullName>
    </submittedName>
</protein>
<organism evidence="2 3">
    <name type="scientific">Angiostrongylus cantonensis</name>
    <name type="common">Rat lungworm</name>
    <dbReference type="NCBI Taxonomy" id="6313"/>
    <lineage>
        <taxon>Eukaryota</taxon>
        <taxon>Metazoa</taxon>
        <taxon>Ecdysozoa</taxon>
        <taxon>Nematoda</taxon>
        <taxon>Chromadorea</taxon>
        <taxon>Rhabditida</taxon>
        <taxon>Rhabditina</taxon>
        <taxon>Rhabditomorpha</taxon>
        <taxon>Strongyloidea</taxon>
        <taxon>Metastrongylidae</taxon>
        <taxon>Angiostrongylus</taxon>
    </lineage>
</organism>
<sequence length="80" mass="9512">MDPVRIKSATKETTDKMRRRVRSTRQPVIFAIVINFDVLKVQQRPRANVITNMDGGCRTNDEWNEWKNCWEPHKMGKRII</sequence>
<proteinExistence type="predicted"/>
<reference evidence="2" key="1">
    <citation type="submission" date="2012-09" db="EMBL/GenBank/DDBJ databases">
        <authorList>
            <person name="Martin A.A."/>
        </authorList>
    </citation>
    <scope>NUCLEOTIDE SEQUENCE</scope>
</reference>
<keyword evidence="2" id="KW-1185">Reference proteome</keyword>
<dbReference type="AlphaFoldDB" id="A0A0K0DH35"/>
<feature type="region of interest" description="Disordered" evidence="1">
    <location>
        <begin position="1"/>
        <end position="20"/>
    </location>
</feature>
<evidence type="ECO:0000313" key="3">
    <source>
        <dbReference type="WBParaSite" id="ACAC_0001045001-mRNA-1"/>
    </source>
</evidence>
<dbReference type="WBParaSite" id="ACAC_0001045001-mRNA-1">
    <property type="protein sequence ID" value="ACAC_0001045001-mRNA-1"/>
    <property type="gene ID" value="ACAC_0001045001"/>
</dbReference>
<name>A0A0K0DH35_ANGCA</name>
<evidence type="ECO:0000313" key="2">
    <source>
        <dbReference type="Proteomes" id="UP000035642"/>
    </source>
</evidence>
<evidence type="ECO:0000256" key="1">
    <source>
        <dbReference type="SAM" id="MobiDB-lite"/>
    </source>
</evidence>